<accession>A0A645JJL1</accession>
<dbReference type="EMBL" id="VSSQ01135902">
    <property type="protein sequence ID" value="MPN60524.1"/>
    <property type="molecule type" value="Genomic_DNA"/>
</dbReference>
<organism evidence="2">
    <name type="scientific">bioreactor metagenome</name>
    <dbReference type="NCBI Taxonomy" id="1076179"/>
    <lineage>
        <taxon>unclassified sequences</taxon>
        <taxon>metagenomes</taxon>
        <taxon>ecological metagenomes</taxon>
    </lineage>
</organism>
<comment type="caution">
    <text evidence="2">The sequence shown here is derived from an EMBL/GenBank/DDBJ whole genome shotgun (WGS) entry which is preliminary data.</text>
</comment>
<keyword evidence="1" id="KW-0812">Transmembrane</keyword>
<keyword evidence="1" id="KW-1133">Transmembrane helix</keyword>
<proteinExistence type="predicted"/>
<sequence>MFSEGNVGAGVCGIVLAAVLAFVGYSKNKKAKQAAEDEARKRAEEEARKADFAAKHGVLSLAVAGVTFDNRQRILASLYKDSDGIGINGTLEGYEYEGAPACRVYAENEIIGDIRKSDLPTILPVLDKVEDVTLTIDNFADDGSKIYNAVARVVYAK</sequence>
<evidence type="ECO:0000313" key="2">
    <source>
        <dbReference type="EMBL" id="MPN60524.1"/>
    </source>
</evidence>
<reference evidence="2" key="1">
    <citation type="submission" date="2019-08" db="EMBL/GenBank/DDBJ databases">
        <authorList>
            <person name="Kucharzyk K."/>
            <person name="Murdoch R.W."/>
            <person name="Higgins S."/>
            <person name="Loffler F."/>
        </authorList>
    </citation>
    <scope>NUCLEOTIDE SEQUENCE</scope>
</reference>
<protein>
    <submittedName>
        <fullName evidence="2">Uncharacterized protein</fullName>
    </submittedName>
</protein>
<evidence type="ECO:0000256" key="1">
    <source>
        <dbReference type="SAM" id="Phobius"/>
    </source>
</evidence>
<keyword evidence="1" id="KW-0472">Membrane</keyword>
<name>A0A645JJL1_9ZZZZ</name>
<gene>
    <name evidence="2" type="ORF">SDC9_208252</name>
</gene>
<dbReference type="AlphaFoldDB" id="A0A645JJL1"/>
<feature type="transmembrane region" description="Helical" evidence="1">
    <location>
        <begin position="6"/>
        <end position="25"/>
    </location>
</feature>